<comment type="caution">
    <text evidence="2">The sequence shown here is derived from an EMBL/GenBank/DDBJ whole genome shotgun (WGS) entry which is preliminary data.</text>
</comment>
<dbReference type="Proteomes" id="UP001174691">
    <property type="component" value="Unassembled WGS sequence"/>
</dbReference>
<keyword evidence="3" id="KW-1185">Reference proteome</keyword>
<accession>A0AA38RYW2</accession>
<dbReference type="EMBL" id="JANBVN010000025">
    <property type="protein sequence ID" value="KAJ9161214.1"/>
    <property type="molecule type" value="Genomic_DNA"/>
</dbReference>
<protein>
    <submittedName>
        <fullName evidence="2">Uncharacterized protein</fullName>
    </submittedName>
</protein>
<dbReference type="AlphaFoldDB" id="A0AA38RYW2"/>
<keyword evidence="1" id="KW-0812">Transmembrane</keyword>
<evidence type="ECO:0000313" key="2">
    <source>
        <dbReference type="EMBL" id="KAJ9161214.1"/>
    </source>
</evidence>
<sequence length="76" mass="8517">MNISLSVSVTYGHRRLKTRDPVRSPIDKQAIARLVLGWVTTGESLVLYVFSSLPNFAFCALCFTIFKGQHHHLSLA</sequence>
<evidence type="ECO:0000313" key="3">
    <source>
        <dbReference type="Proteomes" id="UP001174691"/>
    </source>
</evidence>
<reference evidence="2" key="1">
    <citation type="submission" date="2022-07" db="EMBL/GenBank/DDBJ databases">
        <title>Fungi with potential for degradation of polypropylene.</title>
        <authorList>
            <person name="Gostincar C."/>
        </authorList>
    </citation>
    <scope>NUCLEOTIDE SEQUENCE</scope>
    <source>
        <strain evidence="2">EXF-13287</strain>
    </source>
</reference>
<proteinExistence type="predicted"/>
<evidence type="ECO:0000256" key="1">
    <source>
        <dbReference type="SAM" id="Phobius"/>
    </source>
</evidence>
<organism evidence="2 3">
    <name type="scientific">Coniochaeta hoffmannii</name>
    <dbReference type="NCBI Taxonomy" id="91930"/>
    <lineage>
        <taxon>Eukaryota</taxon>
        <taxon>Fungi</taxon>
        <taxon>Dikarya</taxon>
        <taxon>Ascomycota</taxon>
        <taxon>Pezizomycotina</taxon>
        <taxon>Sordariomycetes</taxon>
        <taxon>Sordariomycetidae</taxon>
        <taxon>Coniochaetales</taxon>
        <taxon>Coniochaetaceae</taxon>
        <taxon>Coniochaeta</taxon>
    </lineage>
</organism>
<name>A0AA38RYW2_9PEZI</name>
<keyword evidence="1" id="KW-0472">Membrane</keyword>
<gene>
    <name evidence="2" type="ORF">NKR19_g2479</name>
</gene>
<feature type="transmembrane region" description="Helical" evidence="1">
    <location>
        <begin position="45"/>
        <end position="66"/>
    </location>
</feature>
<keyword evidence="1" id="KW-1133">Transmembrane helix</keyword>